<keyword evidence="2 6" id="KW-0812">Transmembrane</keyword>
<feature type="transmembrane region" description="Helical" evidence="6">
    <location>
        <begin position="231"/>
        <end position="251"/>
    </location>
</feature>
<sequence length="284" mass="30813">MDFGIMNVVSGDLLVSALEHGHKLTDSDGSTSTFRSTCVEFFHGLIHFIQSNREGLLLLAILVSVLFTFSGVFILKPAVFLLGVLIAIPISVIPFQAYMNDSKLRLVLEIGCFIVLSILLGILSVHLMYAVFLFLFGVCFGVVVVAVLQIFVLKYFIHEDALFGALCTVCGLLFGMASIVFPSLILVISSAFTGATGTTASLYIISGRSPYIVPMSNGEFFRSVSSGTKTMAMFLILLALCGMISQSVLLLRHKKKQRRTEEQQPLLGSAHSQSEQNGTDASIP</sequence>
<accession>A0A6T6LE91</accession>
<evidence type="ECO:0000259" key="7">
    <source>
        <dbReference type="Pfam" id="PF13886"/>
    </source>
</evidence>
<dbReference type="EMBL" id="HBFP01001068">
    <property type="protein sequence ID" value="CAD8816385.1"/>
    <property type="molecule type" value="Transcribed_RNA"/>
</dbReference>
<name>A0A6T6LE91_9RHOD</name>
<dbReference type="EMBL" id="HBFP01001067">
    <property type="protein sequence ID" value="CAD8816384.1"/>
    <property type="molecule type" value="Transcribed_RNA"/>
</dbReference>
<feature type="transmembrane region" description="Helical" evidence="6">
    <location>
        <begin position="165"/>
        <end position="192"/>
    </location>
</feature>
<organism evidence="9">
    <name type="scientific">Timspurckia oligopyrenoides</name>
    <dbReference type="NCBI Taxonomy" id="708627"/>
    <lineage>
        <taxon>Eukaryota</taxon>
        <taxon>Rhodophyta</taxon>
        <taxon>Bangiophyceae</taxon>
        <taxon>Porphyridiales</taxon>
        <taxon>Porphyridiaceae</taxon>
        <taxon>Timspurckia</taxon>
    </lineage>
</organism>
<feature type="transmembrane region" description="Helical" evidence="6">
    <location>
        <begin position="131"/>
        <end position="153"/>
    </location>
</feature>
<evidence type="ECO:0000256" key="2">
    <source>
        <dbReference type="ARBA" id="ARBA00022692"/>
    </source>
</evidence>
<dbReference type="GO" id="GO:0016020">
    <property type="term" value="C:membrane"/>
    <property type="evidence" value="ECO:0007669"/>
    <property type="project" value="UniProtKB-SubCell"/>
</dbReference>
<evidence type="ECO:0000313" key="8">
    <source>
        <dbReference type="EMBL" id="CAD8816384.1"/>
    </source>
</evidence>
<dbReference type="InterPro" id="IPR025256">
    <property type="entry name" value="TM7S3/TM198-like_dom"/>
</dbReference>
<feature type="compositionally biased region" description="Polar residues" evidence="5">
    <location>
        <begin position="270"/>
        <end position="284"/>
    </location>
</feature>
<feature type="region of interest" description="Disordered" evidence="5">
    <location>
        <begin position="260"/>
        <end position="284"/>
    </location>
</feature>
<evidence type="ECO:0000313" key="9">
    <source>
        <dbReference type="EMBL" id="CAD8816385.1"/>
    </source>
</evidence>
<protein>
    <recommendedName>
        <fullName evidence="7">TM7S3/TM198-like domain-containing protein</fullName>
    </recommendedName>
</protein>
<keyword evidence="3 6" id="KW-1133">Transmembrane helix</keyword>
<feature type="transmembrane region" description="Helical" evidence="6">
    <location>
        <begin position="80"/>
        <end position="99"/>
    </location>
</feature>
<reference evidence="9" key="1">
    <citation type="submission" date="2021-01" db="EMBL/GenBank/DDBJ databases">
        <authorList>
            <person name="Corre E."/>
            <person name="Pelletier E."/>
            <person name="Niang G."/>
            <person name="Scheremetjew M."/>
            <person name="Finn R."/>
            <person name="Kale V."/>
            <person name="Holt S."/>
            <person name="Cochrane G."/>
            <person name="Meng A."/>
            <person name="Brown T."/>
            <person name="Cohen L."/>
        </authorList>
    </citation>
    <scope>NUCLEOTIDE SEQUENCE</scope>
    <source>
        <strain evidence="9">CCMP3278</strain>
    </source>
</reference>
<gene>
    <name evidence="8" type="ORF">TOLI1172_LOCUS772</name>
    <name evidence="9" type="ORF">TOLI1172_LOCUS773</name>
</gene>
<keyword evidence="4 6" id="KW-0472">Membrane</keyword>
<feature type="transmembrane region" description="Helical" evidence="6">
    <location>
        <begin position="106"/>
        <end position="125"/>
    </location>
</feature>
<proteinExistence type="predicted"/>
<evidence type="ECO:0000256" key="4">
    <source>
        <dbReference type="ARBA" id="ARBA00023136"/>
    </source>
</evidence>
<evidence type="ECO:0000256" key="6">
    <source>
        <dbReference type="SAM" id="Phobius"/>
    </source>
</evidence>
<evidence type="ECO:0000256" key="1">
    <source>
        <dbReference type="ARBA" id="ARBA00004141"/>
    </source>
</evidence>
<feature type="domain" description="TM7S3/TM198-like" evidence="7">
    <location>
        <begin position="59"/>
        <end position="246"/>
    </location>
</feature>
<evidence type="ECO:0000256" key="3">
    <source>
        <dbReference type="ARBA" id="ARBA00022989"/>
    </source>
</evidence>
<dbReference type="AlphaFoldDB" id="A0A6T6LE91"/>
<feature type="transmembrane region" description="Helical" evidence="6">
    <location>
        <begin position="56"/>
        <end position="74"/>
    </location>
</feature>
<evidence type="ECO:0000256" key="5">
    <source>
        <dbReference type="SAM" id="MobiDB-lite"/>
    </source>
</evidence>
<comment type="subcellular location">
    <subcellularLocation>
        <location evidence="1">Membrane</location>
        <topology evidence="1">Multi-pass membrane protein</topology>
    </subcellularLocation>
</comment>
<dbReference type="Pfam" id="PF13886">
    <property type="entry name" value="TM7S3_TM198"/>
    <property type="match status" value="1"/>
</dbReference>